<evidence type="ECO:0000256" key="4">
    <source>
        <dbReference type="ARBA" id="ARBA00022777"/>
    </source>
</evidence>
<evidence type="ECO:0000256" key="6">
    <source>
        <dbReference type="ARBA" id="ARBA00023277"/>
    </source>
</evidence>
<dbReference type="Proteomes" id="UP001214976">
    <property type="component" value="Unassembled WGS sequence"/>
</dbReference>
<dbReference type="AlphaFoldDB" id="A0AAW6QEJ8"/>
<dbReference type="GeneID" id="93226827"/>
<evidence type="ECO:0000256" key="1">
    <source>
        <dbReference type="ARBA" id="ARBA00005715"/>
    </source>
</evidence>
<feature type="domain" description="Four-carbon acid sugar kinase N-terminal" evidence="7">
    <location>
        <begin position="6"/>
        <end position="223"/>
    </location>
</feature>
<dbReference type="InterPro" id="IPR037051">
    <property type="entry name" value="4-carb_acid_sugar_kinase_N_sf"/>
</dbReference>
<evidence type="ECO:0000256" key="2">
    <source>
        <dbReference type="ARBA" id="ARBA00022679"/>
    </source>
</evidence>
<dbReference type="GO" id="GO:0016301">
    <property type="term" value="F:kinase activity"/>
    <property type="evidence" value="ECO:0007669"/>
    <property type="project" value="UniProtKB-KW"/>
</dbReference>
<evidence type="ECO:0000256" key="3">
    <source>
        <dbReference type="ARBA" id="ARBA00022741"/>
    </source>
</evidence>
<sequence>MKNDKLLVVADDLTGANDTGVMFAEAGFNTLLETNVRSLESTDVSCAEIFSVSTDSRPIGTAAENKTKMAILKGIEKGMNQLYLKIDSTMRGSVNYQIKGALAAWETLYPDTKAVICPAYPTMGRTIENGHLYVNGTPVNETASGKDAICPVKSSSMQDLLPEAICLACTPENELIEKILSITHKQIVIDAKTEEDLTTIAKAINRLGNGIIPVGSAGLAQKLKLSGHKLAEKTKINLGRSLILVTSIHETSQNQVDQYISGIGGKSVVFNPSPSQLINHQISSEALLQQFNALIHSSRENVIIRANPAKVVNNIDGSINEIARKIAEYLANLGLHALNTEKFDSLILFGGDGAATLLDKMNISEMKVSYAIVPGVPLCTVTNGPYKGLNVMTKSGGFGNHSLLIDILSVKAD</sequence>
<evidence type="ECO:0000259" key="8">
    <source>
        <dbReference type="Pfam" id="PF17042"/>
    </source>
</evidence>
<evidence type="ECO:0000313" key="10">
    <source>
        <dbReference type="Proteomes" id="UP001214976"/>
    </source>
</evidence>
<dbReference type="Gene3D" id="3.40.50.10840">
    <property type="entry name" value="Putative sugar-binding, N-terminal domain"/>
    <property type="match status" value="1"/>
</dbReference>
<dbReference type="Pfam" id="PF07005">
    <property type="entry name" value="SBD_N"/>
    <property type="match status" value="1"/>
</dbReference>
<evidence type="ECO:0000259" key="7">
    <source>
        <dbReference type="Pfam" id="PF07005"/>
    </source>
</evidence>
<gene>
    <name evidence="9" type="ORF">P7M15_10025</name>
</gene>
<dbReference type="EMBL" id="JARQTW010000018">
    <property type="protein sequence ID" value="MDG2950841.1"/>
    <property type="molecule type" value="Genomic_DNA"/>
</dbReference>
<dbReference type="Gene3D" id="3.40.980.20">
    <property type="entry name" value="Four-carbon acid sugar kinase, nucleotide binding domain"/>
    <property type="match status" value="1"/>
</dbReference>
<protein>
    <submittedName>
        <fullName evidence="9">Four-carbon acid sugar kinase family protein</fullName>
    </submittedName>
</protein>
<dbReference type="GO" id="GO:0005524">
    <property type="term" value="F:ATP binding"/>
    <property type="evidence" value="ECO:0007669"/>
    <property type="project" value="UniProtKB-KW"/>
</dbReference>
<comment type="caution">
    <text evidence="9">The sequence shown here is derived from an EMBL/GenBank/DDBJ whole genome shotgun (WGS) entry which is preliminary data.</text>
</comment>
<dbReference type="InterPro" id="IPR042213">
    <property type="entry name" value="NBD_C_sf"/>
</dbReference>
<keyword evidence="5" id="KW-0067">ATP-binding</keyword>
<dbReference type="RefSeq" id="WP_202936695.1">
    <property type="nucleotide sequence ID" value="NZ_JARQTO010000007.1"/>
</dbReference>
<evidence type="ECO:0000256" key="5">
    <source>
        <dbReference type="ARBA" id="ARBA00022840"/>
    </source>
</evidence>
<reference evidence="9" key="1">
    <citation type="submission" date="2023-03" db="EMBL/GenBank/DDBJ databases">
        <title>Classification of Bisgaard taxon 6 and taxon 10 as Exercitatus varius gen. nov., spec. nov.</title>
        <authorList>
            <person name="Christensen H."/>
        </authorList>
    </citation>
    <scope>NUCLEOTIDE SEQUENCE</scope>
    <source>
        <strain evidence="9">86116</strain>
    </source>
</reference>
<keyword evidence="6" id="KW-0119">Carbohydrate metabolism</keyword>
<accession>A0AAW6QEJ8</accession>
<comment type="similarity">
    <text evidence="1">Belongs to the four-carbon acid sugar kinase family.</text>
</comment>
<dbReference type="InterPro" id="IPR010737">
    <property type="entry name" value="4-carb_acid_sugar_kinase_N"/>
</dbReference>
<keyword evidence="2" id="KW-0808">Transferase</keyword>
<keyword evidence="3" id="KW-0547">Nucleotide-binding</keyword>
<organism evidence="9 10">
    <name type="scientific">Exercitatus varius</name>
    <dbReference type="NCBI Taxonomy" id="67857"/>
    <lineage>
        <taxon>Bacteria</taxon>
        <taxon>Pseudomonadati</taxon>
        <taxon>Pseudomonadota</taxon>
        <taxon>Gammaproteobacteria</taxon>
        <taxon>Pasteurellales</taxon>
        <taxon>Pasteurellaceae</taxon>
        <taxon>Exercitatus</taxon>
    </lineage>
</organism>
<feature type="domain" description="Four-carbon acid sugar kinase nucleotide binding" evidence="8">
    <location>
        <begin position="242"/>
        <end position="403"/>
    </location>
</feature>
<name>A0AAW6QEJ8_9PAST</name>
<dbReference type="Pfam" id="PF17042">
    <property type="entry name" value="NBD_C"/>
    <property type="match status" value="1"/>
</dbReference>
<dbReference type="SUPFAM" id="SSF142764">
    <property type="entry name" value="YgbK-like"/>
    <property type="match status" value="1"/>
</dbReference>
<keyword evidence="4 9" id="KW-0418">Kinase</keyword>
<dbReference type="InterPro" id="IPR031475">
    <property type="entry name" value="NBD_C"/>
</dbReference>
<evidence type="ECO:0000313" key="9">
    <source>
        <dbReference type="EMBL" id="MDG2950841.1"/>
    </source>
</evidence>
<proteinExistence type="inferred from homology"/>